<dbReference type="AlphaFoldDB" id="A0A0V1DTY3"/>
<name>A0A0V1DTY3_TRIPS</name>
<evidence type="ECO:0000313" key="1">
    <source>
        <dbReference type="EMBL" id="KRY65024.1"/>
    </source>
</evidence>
<dbReference type="Proteomes" id="UP000054632">
    <property type="component" value="Unassembled WGS sequence"/>
</dbReference>
<evidence type="ECO:0000313" key="2">
    <source>
        <dbReference type="Proteomes" id="UP000054632"/>
    </source>
</evidence>
<accession>A0A0V1DTY3</accession>
<comment type="caution">
    <text evidence="1">The sequence shown here is derived from an EMBL/GenBank/DDBJ whole genome shotgun (WGS) entry which is preliminary data.</text>
</comment>
<evidence type="ECO:0008006" key="3">
    <source>
        <dbReference type="Google" id="ProtNLM"/>
    </source>
</evidence>
<gene>
    <name evidence="1" type="ORF">T4A_7352</name>
</gene>
<sequence>MQEFNPYYSRNSDALYEKEKKNTLEGQEAEEMKNCSVQKIGENFSSVASNPPGAYIPPHWRVTKSPQTIICDFETALIPAVQGSFPCVYIQGCYFYLCQAVVRKVTILGMRTRNILEVARRKTLLVDEWDSVETLNQQMTSGRVTADDLQINNKYERITASTAE</sequence>
<protein>
    <recommendedName>
        <fullName evidence="3">MULE transposase domain-containing protein</fullName>
    </recommendedName>
</protein>
<proteinExistence type="predicted"/>
<dbReference type="EMBL" id="JYDR01000238">
    <property type="protein sequence ID" value="KRY65024.1"/>
    <property type="molecule type" value="Genomic_DNA"/>
</dbReference>
<reference evidence="1 2" key="1">
    <citation type="submission" date="2015-01" db="EMBL/GenBank/DDBJ databases">
        <title>Evolution of Trichinella species and genotypes.</title>
        <authorList>
            <person name="Korhonen P.K."/>
            <person name="Edoardo P."/>
            <person name="Giuseppe L.R."/>
            <person name="Gasser R.B."/>
        </authorList>
    </citation>
    <scope>NUCLEOTIDE SEQUENCE [LARGE SCALE GENOMIC DNA]</scope>
    <source>
        <strain evidence="1">ISS13</strain>
    </source>
</reference>
<organism evidence="1 2">
    <name type="scientific">Trichinella pseudospiralis</name>
    <name type="common">Parasitic roundworm</name>
    <dbReference type="NCBI Taxonomy" id="6337"/>
    <lineage>
        <taxon>Eukaryota</taxon>
        <taxon>Metazoa</taxon>
        <taxon>Ecdysozoa</taxon>
        <taxon>Nematoda</taxon>
        <taxon>Enoplea</taxon>
        <taxon>Dorylaimia</taxon>
        <taxon>Trichinellida</taxon>
        <taxon>Trichinellidae</taxon>
        <taxon>Trichinella</taxon>
    </lineage>
</organism>